<evidence type="ECO:0000313" key="3">
    <source>
        <dbReference type="Proteomes" id="UP000030748"/>
    </source>
</evidence>
<organism evidence="2 3">
    <name type="scientific">Erythranthe guttata</name>
    <name type="common">Yellow monkey flower</name>
    <name type="synonym">Mimulus guttatus</name>
    <dbReference type="NCBI Taxonomy" id="4155"/>
    <lineage>
        <taxon>Eukaryota</taxon>
        <taxon>Viridiplantae</taxon>
        <taxon>Streptophyta</taxon>
        <taxon>Embryophyta</taxon>
        <taxon>Tracheophyta</taxon>
        <taxon>Spermatophyta</taxon>
        <taxon>Magnoliopsida</taxon>
        <taxon>eudicotyledons</taxon>
        <taxon>Gunneridae</taxon>
        <taxon>Pentapetalae</taxon>
        <taxon>asterids</taxon>
        <taxon>lamiids</taxon>
        <taxon>Lamiales</taxon>
        <taxon>Phrymaceae</taxon>
        <taxon>Erythranthe</taxon>
    </lineage>
</organism>
<dbReference type="STRING" id="4155.A0A022RAX2"/>
<sequence>MMIKGLLVIDCAYRPTKISFDNCHFGTECFQRVTKVKSRMVMQILKLGYNVFLSDVDVYWFKNPLPYLTYFGPSVLVAQSDEYNSTDNITIAIFDKVVEHATNSNFYEQPSDNQCLEPEIKLLVYFLNRDLLPNGAYRGSWEEIDTNKACIKINCFILHNNWINGRKKKLQRQVLSGLWDYDINTRMCL</sequence>
<dbReference type="AlphaFoldDB" id="A0A022RAX2"/>
<dbReference type="Proteomes" id="UP000030748">
    <property type="component" value="Unassembled WGS sequence"/>
</dbReference>
<dbReference type="EMBL" id="KI630559">
    <property type="protein sequence ID" value="EYU37179.1"/>
    <property type="molecule type" value="Genomic_DNA"/>
</dbReference>
<gene>
    <name evidence="2" type="ORF">MIMGU_mgv1a025056mg</name>
</gene>
<dbReference type="Pfam" id="PF03407">
    <property type="entry name" value="Nucleotid_trans"/>
    <property type="match status" value="1"/>
</dbReference>
<dbReference type="GO" id="GO:0016757">
    <property type="term" value="F:glycosyltransferase activity"/>
    <property type="evidence" value="ECO:0007669"/>
    <property type="project" value="InterPro"/>
</dbReference>
<accession>A0A022RAX2</accession>
<dbReference type="PANTHER" id="PTHR47483:SF1">
    <property type="entry name" value="BETA-ARABINOFURANOSYLTRANSFERASE RAY1"/>
    <property type="match status" value="1"/>
</dbReference>
<dbReference type="PANTHER" id="PTHR47483">
    <property type="entry name" value="BETA-ARABINOFURANOSYLTRANSFERASE RAY1"/>
    <property type="match status" value="1"/>
</dbReference>
<keyword evidence="3" id="KW-1185">Reference proteome</keyword>
<dbReference type="InterPro" id="IPR005069">
    <property type="entry name" value="Nucl-diP-sugar_transferase"/>
</dbReference>
<name>A0A022RAX2_ERYGU</name>
<evidence type="ECO:0000313" key="2">
    <source>
        <dbReference type="EMBL" id="EYU37179.1"/>
    </source>
</evidence>
<dbReference type="InterPro" id="IPR044575">
    <property type="entry name" value="RAY1-like"/>
</dbReference>
<protein>
    <recommendedName>
        <fullName evidence="1">Nucleotide-diphospho-sugar transferase domain-containing protein</fullName>
    </recommendedName>
</protein>
<evidence type="ECO:0000259" key="1">
    <source>
        <dbReference type="Pfam" id="PF03407"/>
    </source>
</evidence>
<feature type="domain" description="Nucleotide-diphospho-sugar transferase" evidence="1">
    <location>
        <begin position="15"/>
        <end position="172"/>
    </location>
</feature>
<reference evidence="2 3" key="1">
    <citation type="journal article" date="2013" name="Proc. Natl. Acad. Sci. U.S.A.">
        <title>Fine-scale variation in meiotic recombination in Mimulus inferred from population shotgun sequencing.</title>
        <authorList>
            <person name="Hellsten U."/>
            <person name="Wright K.M."/>
            <person name="Jenkins J."/>
            <person name="Shu S."/>
            <person name="Yuan Y."/>
            <person name="Wessler S.R."/>
            <person name="Schmutz J."/>
            <person name="Willis J.H."/>
            <person name="Rokhsar D.S."/>
        </authorList>
    </citation>
    <scope>NUCLEOTIDE SEQUENCE [LARGE SCALE GENOMIC DNA]</scope>
    <source>
        <strain evidence="3">cv. DUN x IM62</strain>
    </source>
</reference>
<proteinExistence type="predicted"/>